<feature type="active site" evidence="9">
    <location>
        <position position="253"/>
    </location>
</feature>
<accession>A0A9X2FLE0</accession>
<evidence type="ECO:0000259" key="10">
    <source>
        <dbReference type="Pfam" id="PF08541"/>
    </source>
</evidence>
<dbReference type="CDD" id="cd00830">
    <property type="entry name" value="KAS_III"/>
    <property type="match status" value="1"/>
</dbReference>
<dbReference type="NCBIfam" id="TIGR00747">
    <property type="entry name" value="fabH"/>
    <property type="match status" value="1"/>
</dbReference>
<comment type="similarity">
    <text evidence="1 9">Belongs to the thiolase-like superfamily. FabH family.</text>
</comment>
<dbReference type="InterPro" id="IPR013747">
    <property type="entry name" value="ACP_syn_III_C"/>
</dbReference>
<feature type="active site" evidence="9">
    <location>
        <position position="113"/>
    </location>
</feature>
<evidence type="ECO:0000256" key="3">
    <source>
        <dbReference type="ARBA" id="ARBA00022516"/>
    </source>
</evidence>
<dbReference type="Gene3D" id="3.40.47.10">
    <property type="match status" value="1"/>
</dbReference>
<dbReference type="AlphaFoldDB" id="A0A9X2FLE0"/>
<keyword evidence="13" id="KW-1185">Reference proteome</keyword>
<feature type="region of interest" description="ACP-binding" evidence="9">
    <location>
        <begin position="254"/>
        <end position="258"/>
    </location>
</feature>
<feature type="active site" evidence="9">
    <location>
        <position position="283"/>
    </location>
</feature>
<dbReference type="GO" id="GO:0004315">
    <property type="term" value="F:3-oxoacyl-[acyl-carrier-protein] synthase activity"/>
    <property type="evidence" value="ECO:0007669"/>
    <property type="project" value="InterPro"/>
</dbReference>
<dbReference type="GO" id="GO:0044550">
    <property type="term" value="P:secondary metabolite biosynthetic process"/>
    <property type="evidence" value="ECO:0007669"/>
    <property type="project" value="TreeGrafter"/>
</dbReference>
<dbReference type="EMBL" id="JAIULA010000019">
    <property type="protein sequence ID" value="MCP0887510.1"/>
    <property type="molecule type" value="Genomic_DNA"/>
</dbReference>
<dbReference type="GO" id="GO:0005737">
    <property type="term" value="C:cytoplasm"/>
    <property type="evidence" value="ECO:0007669"/>
    <property type="project" value="UniProtKB-SubCell"/>
</dbReference>
<dbReference type="InterPro" id="IPR013751">
    <property type="entry name" value="ACP_syn_III_N"/>
</dbReference>
<dbReference type="GO" id="GO:0033818">
    <property type="term" value="F:beta-ketoacyl-acyl-carrier-protein synthase III activity"/>
    <property type="evidence" value="ECO:0007669"/>
    <property type="project" value="UniProtKB-UniRule"/>
</dbReference>
<keyword evidence="5 9" id="KW-0276">Fatty acid metabolism</keyword>
<dbReference type="RefSeq" id="WP_253361445.1">
    <property type="nucleotide sequence ID" value="NZ_JAIULA010000019.1"/>
</dbReference>
<keyword evidence="7 9" id="KW-0275">Fatty acid biosynthesis</keyword>
<comment type="function">
    <text evidence="9">Catalyzes the condensation reaction of fatty acid synthesis by the addition to an acyl acceptor of two carbons from malonyl-ACP. Catalyzes the first condensation reaction which initiates fatty acid synthesis and may therefore play a role in governing the total rate of fatty acid production. Possesses both acetoacetyl-ACP synthase and acetyl transacylase activities. Its substrate specificity determines the biosynthesis of branched-chain and/or straight-chain of fatty acids.</text>
</comment>
<dbReference type="InterPro" id="IPR016039">
    <property type="entry name" value="Thiolase-like"/>
</dbReference>
<keyword evidence="6 9" id="KW-0443">Lipid metabolism</keyword>
<evidence type="ECO:0000256" key="6">
    <source>
        <dbReference type="ARBA" id="ARBA00023098"/>
    </source>
</evidence>
<keyword evidence="2 9" id="KW-0963">Cytoplasm</keyword>
<name>A0A9X2FLE0_9LACO</name>
<reference evidence="12 13" key="1">
    <citation type="journal article" date="2023" name="Int. J. Syst. Evol. Microbiol.">
        <title>Ligilactobacillus ubinensis sp. nov., a novel species isolated from the wild ferment of a durian fruit (Durio zibethinus).</title>
        <authorList>
            <person name="Heng Y.C."/>
            <person name="Menon N."/>
            <person name="Chen B."/>
            <person name="Loo B.Z.L."/>
            <person name="Wong G.W.J."/>
            <person name="Lim A.C.H."/>
            <person name="Silvaraju S."/>
            <person name="Kittelmann S."/>
        </authorList>
    </citation>
    <scope>NUCLEOTIDE SEQUENCE [LARGE SCALE GENOMIC DNA]</scope>
    <source>
        <strain evidence="12 13">WILCCON 0076</strain>
    </source>
</reference>
<dbReference type="InterPro" id="IPR004655">
    <property type="entry name" value="FabH"/>
</dbReference>
<dbReference type="Proteomes" id="UP001139006">
    <property type="component" value="Unassembled WGS sequence"/>
</dbReference>
<comment type="caution">
    <text evidence="12">The sequence shown here is derived from an EMBL/GenBank/DDBJ whole genome shotgun (WGS) entry which is preliminary data.</text>
</comment>
<keyword evidence="4 9" id="KW-0808">Transferase</keyword>
<feature type="domain" description="Beta-ketoacyl-[acyl-carrier-protein] synthase III C-terminal" evidence="10">
    <location>
        <begin position="239"/>
        <end position="323"/>
    </location>
</feature>
<dbReference type="PANTHER" id="PTHR34069">
    <property type="entry name" value="3-OXOACYL-[ACYL-CARRIER-PROTEIN] SYNTHASE 3"/>
    <property type="match status" value="1"/>
</dbReference>
<gene>
    <name evidence="9" type="primary">fabH</name>
    <name evidence="12" type="ORF">LB941_09215</name>
</gene>
<organism evidence="12 13">
    <name type="scientific">Ligilactobacillus ubinensis</name>
    <dbReference type="NCBI Taxonomy" id="2876789"/>
    <lineage>
        <taxon>Bacteria</taxon>
        <taxon>Bacillati</taxon>
        <taxon>Bacillota</taxon>
        <taxon>Bacilli</taxon>
        <taxon>Lactobacillales</taxon>
        <taxon>Lactobacillaceae</taxon>
        <taxon>Ligilactobacillus</taxon>
    </lineage>
</organism>
<dbReference type="NCBIfam" id="NF006829">
    <property type="entry name" value="PRK09352.1"/>
    <property type="match status" value="1"/>
</dbReference>
<dbReference type="Pfam" id="PF08541">
    <property type="entry name" value="ACP_syn_III_C"/>
    <property type="match status" value="1"/>
</dbReference>
<evidence type="ECO:0000256" key="2">
    <source>
        <dbReference type="ARBA" id="ARBA00022490"/>
    </source>
</evidence>
<comment type="subunit">
    <text evidence="9">Homodimer.</text>
</comment>
<dbReference type="GO" id="GO:0006633">
    <property type="term" value="P:fatty acid biosynthetic process"/>
    <property type="evidence" value="ECO:0007669"/>
    <property type="project" value="UniProtKB-UniRule"/>
</dbReference>
<evidence type="ECO:0000259" key="11">
    <source>
        <dbReference type="Pfam" id="PF08545"/>
    </source>
</evidence>
<proteinExistence type="inferred from homology"/>
<dbReference type="Pfam" id="PF08545">
    <property type="entry name" value="ACP_syn_III"/>
    <property type="match status" value="1"/>
</dbReference>
<evidence type="ECO:0000256" key="5">
    <source>
        <dbReference type="ARBA" id="ARBA00022832"/>
    </source>
</evidence>
<evidence type="ECO:0000256" key="4">
    <source>
        <dbReference type="ARBA" id="ARBA00022679"/>
    </source>
</evidence>
<evidence type="ECO:0000313" key="12">
    <source>
        <dbReference type="EMBL" id="MCP0887510.1"/>
    </source>
</evidence>
<keyword evidence="9" id="KW-0511">Multifunctional enzyme</keyword>
<feature type="domain" description="Beta-ketoacyl-[acyl-carrier-protein] synthase III N-terminal" evidence="11">
    <location>
        <begin position="107"/>
        <end position="177"/>
    </location>
</feature>
<dbReference type="SUPFAM" id="SSF53901">
    <property type="entry name" value="Thiolase-like"/>
    <property type="match status" value="1"/>
</dbReference>
<evidence type="ECO:0000256" key="8">
    <source>
        <dbReference type="ARBA" id="ARBA00023315"/>
    </source>
</evidence>
<sequence>MTKAVTLIASAGYLPNRVVNNDELSQIMETSDEWIQTHTGIKERHYALDENTSDMATKVALQLLKRANLDAKQIDLIIISTISPDAITPSTAAIVQGNIGARNAFAYDLSAACAGFIFALSTAEKFLRSKLYKRAMVISAETNSKMMDFKDRTSTVFFGDGAAGVIIEATDDISKEIFLAEKLCTIGDADVIHSGRIKPLSKIAASNYPQIDAFYQDGRAVFEFVTTVVLQHIKDFLVENKLQPQDLDFIVTHQANLRLIEKLAENLEIPLDRFAIDIPTVGNTSSAGIPLALNHKLESGATPKRVLLCGFGSGLAYGSILLDLSCI</sequence>
<keyword evidence="3 9" id="KW-0444">Lipid biosynthesis</keyword>
<protein>
    <recommendedName>
        <fullName evidence="9">Beta-ketoacyl-[acyl-carrier-protein] synthase III</fullName>
        <shortName evidence="9">Beta-ketoacyl-ACP synthase III</shortName>
        <shortName evidence="9">KAS III</shortName>
        <ecNumber evidence="9">2.3.1.180</ecNumber>
    </recommendedName>
    <alternativeName>
        <fullName evidence="9">3-oxoacyl-[acyl-carrier-protein] synthase 3</fullName>
    </alternativeName>
    <alternativeName>
        <fullName evidence="9">3-oxoacyl-[acyl-carrier-protein] synthase III</fullName>
    </alternativeName>
</protein>
<evidence type="ECO:0000256" key="9">
    <source>
        <dbReference type="HAMAP-Rule" id="MF_01815"/>
    </source>
</evidence>
<dbReference type="EC" id="2.3.1.180" evidence="9"/>
<evidence type="ECO:0000256" key="1">
    <source>
        <dbReference type="ARBA" id="ARBA00008642"/>
    </source>
</evidence>
<evidence type="ECO:0000313" key="13">
    <source>
        <dbReference type="Proteomes" id="UP001139006"/>
    </source>
</evidence>
<evidence type="ECO:0000256" key="7">
    <source>
        <dbReference type="ARBA" id="ARBA00023160"/>
    </source>
</evidence>
<comment type="catalytic activity">
    <reaction evidence="9">
        <text>malonyl-[ACP] + acetyl-CoA + H(+) = 3-oxobutanoyl-[ACP] + CO2 + CoA</text>
        <dbReference type="Rhea" id="RHEA:12080"/>
        <dbReference type="Rhea" id="RHEA-COMP:9623"/>
        <dbReference type="Rhea" id="RHEA-COMP:9625"/>
        <dbReference type="ChEBI" id="CHEBI:15378"/>
        <dbReference type="ChEBI" id="CHEBI:16526"/>
        <dbReference type="ChEBI" id="CHEBI:57287"/>
        <dbReference type="ChEBI" id="CHEBI:57288"/>
        <dbReference type="ChEBI" id="CHEBI:78449"/>
        <dbReference type="ChEBI" id="CHEBI:78450"/>
        <dbReference type="EC" id="2.3.1.180"/>
    </reaction>
</comment>
<comment type="subcellular location">
    <subcellularLocation>
        <location evidence="9">Cytoplasm</location>
    </subcellularLocation>
</comment>
<keyword evidence="8 9" id="KW-0012">Acyltransferase</keyword>
<dbReference type="HAMAP" id="MF_01815">
    <property type="entry name" value="FabH"/>
    <property type="match status" value="1"/>
</dbReference>
<comment type="pathway">
    <text evidence="9">Lipid metabolism; fatty acid biosynthesis.</text>
</comment>
<dbReference type="PANTHER" id="PTHR34069:SF2">
    <property type="entry name" value="BETA-KETOACYL-[ACYL-CARRIER-PROTEIN] SYNTHASE III"/>
    <property type="match status" value="1"/>
</dbReference>
<comment type="domain">
    <text evidence="9">The last Arg residue of the ACP-binding site is essential for the weak association between ACP/AcpP and FabH.</text>
</comment>